<reference evidence="3" key="1">
    <citation type="submission" date="2025-05" db="UniProtKB">
        <authorList>
            <consortium name="Ensembl"/>
        </authorList>
    </citation>
    <scope>IDENTIFICATION</scope>
</reference>
<dbReference type="InterPro" id="IPR047145">
    <property type="entry name" value="FRMD6-like"/>
</dbReference>
<feature type="region of interest" description="Disordered" evidence="1">
    <location>
        <begin position="368"/>
        <end position="387"/>
    </location>
</feature>
<dbReference type="InterPro" id="IPR000299">
    <property type="entry name" value="FERM_domain"/>
</dbReference>
<dbReference type="GeneTree" id="ENSGT00940000162787"/>
<accession>A0A8C5BP49</accession>
<protein>
    <recommendedName>
        <fullName evidence="2">FERM domain-containing protein</fullName>
    </recommendedName>
</protein>
<evidence type="ECO:0000313" key="4">
    <source>
        <dbReference type="Proteomes" id="UP000694546"/>
    </source>
</evidence>
<dbReference type="Ensembl" id="ENSGMOT00000011465.2">
    <property type="protein sequence ID" value="ENSGMOP00000011164.2"/>
    <property type="gene ID" value="ENSGMOG00000010426.2"/>
</dbReference>
<dbReference type="InterPro" id="IPR014352">
    <property type="entry name" value="FERM/acyl-CoA-bd_prot_sf"/>
</dbReference>
<sequence length="436" mass="50053">MRKRQVRRVCVVLSNKQRLDCIVRVSSIGRQVLDHVTLMCGVRSLQIFGLAIFLEHEYLFVDLDQNLGTYFGKEWRRTSTKGTFLLFLRVQHYVESVELIKDSTSQELYYSDLRRKMLDSLCDQQELLFLQLAAAALQAEMGDAEEQILGDGDEQNGKENTIVSEKKQNQNYFLPEDYFPSWLIRHRGRDFLLRHAGALHTTLRGLVRPRAIRRFIEDASALQDVPVTVYTLRQDKRDVRGCVHLAVTLKGLCVHQEVEGKLHLLYDCTWKEIHSLTFRGKRFEVQTGGRLGVVSLMVYYTASPCHSRLLLRHLQQTHRFQLDNRGTQRPDTGARVGQLYREASICDLAWLGERLRCASSSSLTTYNSVYNSDHTTPKPSPRDRAGRPPVIEVEMSVDDPPEILVDGDRELLVDDPTQVPWLADGLCVSWVWSGHQ</sequence>
<dbReference type="InterPro" id="IPR035963">
    <property type="entry name" value="FERM_2"/>
</dbReference>
<dbReference type="AlphaFoldDB" id="A0A8C5BP49"/>
<dbReference type="Gene3D" id="1.20.80.10">
    <property type="match status" value="1"/>
</dbReference>
<dbReference type="InterPro" id="IPR018979">
    <property type="entry name" value="FERM_N"/>
</dbReference>
<dbReference type="GO" id="GO:0098592">
    <property type="term" value="C:cytoplasmic side of apical plasma membrane"/>
    <property type="evidence" value="ECO:0007669"/>
    <property type="project" value="TreeGrafter"/>
</dbReference>
<dbReference type="Pfam" id="PF00373">
    <property type="entry name" value="FERM_M"/>
    <property type="match status" value="1"/>
</dbReference>
<dbReference type="InterPro" id="IPR011993">
    <property type="entry name" value="PH-like_dom_sf"/>
</dbReference>
<dbReference type="InterPro" id="IPR019749">
    <property type="entry name" value="Band_41_domain"/>
</dbReference>
<accession>A0A8C4ZB23</accession>
<keyword evidence="4" id="KW-1185">Reference proteome</keyword>
<proteinExistence type="predicted"/>
<evidence type="ECO:0000313" key="3">
    <source>
        <dbReference type="Ensembl" id="ENSGMOP00000048567.1"/>
    </source>
</evidence>
<dbReference type="Gene3D" id="2.30.29.30">
    <property type="entry name" value="Pleckstrin-homology domain (PH domain)/Phosphotyrosine-binding domain (PTB)"/>
    <property type="match status" value="1"/>
</dbReference>
<dbReference type="PANTHER" id="PTHR13429">
    <property type="entry name" value="FERM DOMAIN (PROTEIN4.1-EZRIN-RADIXIN-MOESIN) FAMILY"/>
    <property type="match status" value="1"/>
</dbReference>
<dbReference type="OMA" id="HREAYIC"/>
<dbReference type="PROSITE" id="PS50057">
    <property type="entry name" value="FERM_3"/>
    <property type="match status" value="1"/>
</dbReference>
<dbReference type="Proteomes" id="UP000694546">
    <property type="component" value="Chromosome 18"/>
</dbReference>
<dbReference type="SUPFAM" id="SSF54236">
    <property type="entry name" value="Ubiquitin-like"/>
    <property type="match status" value="1"/>
</dbReference>
<feature type="domain" description="FERM" evidence="2">
    <location>
        <begin position="7"/>
        <end position="325"/>
    </location>
</feature>
<evidence type="ECO:0000256" key="1">
    <source>
        <dbReference type="SAM" id="MobiDB-lite"/>
    </source>
</evidence>
<dbReference type="InterPro" id="IPR029071">
    <property type="entry name" value="Ubiquitin-like_domsf"/>
</dbReference>
<dbReference type="InterPro" id="IPR019748">
    <property type="entry name" value="FERM_central"/>
</dbReference>
<dbReference type="GO" id="GO:0035332">
    <property type="term" value="P:positive regulation of hippo signaling"/>
    <property type="evidence" value="ECO:0007669"/>
    <property type="project" value="TreeGrafter"/>
</dbReference>
<dbReference type="Pfam" id="PF09379">
    <property type="entry name" value="FERM_N"/>
    <property type="match status" value="1"/>
</dbReference>
<organism evidence="3 4">
    <name type="scientific">Gadus morhua</name>
    <name type="common">Atlantic cod</name>
    <dbReference type="NCBI Taxonomy" id="8049"/>
    <lineage>
        <taxon>Eukaryota</taxon>
        <taxon>Metazoa</taxon>
        <taxon>Chordata</taxon>
        <taxon>Craniata</taxon>
        <taxon>Vertebrata</taxon>
        <taxon>Euteleostomi</taxon>
        <taxon>Actinopterygii</taxon>
        <taxon>Neopterygii</taxon>
        <taxon>Teleostei</taxon>
        <taxon>Neoteleostei</taxon>
        <taxon>Acanthomorphata</taxon>
        <taxon>Zeiogadaria</taxon>
        <taxon>Gadariae</taxon>
        <taxon>Gadiformes</taxon>
        <taxon>Gadoidei</taxon>
        <taxon>Gadidae</taxon>
        <taxon>Gadus</taxon>
    </lineage>
</organism>
<evidence type="ECO:0000259" key="2">
    <source>
        <dbReference type="PROSITE" id="PS50057"/>
    </source>
</evidence>
<dbReference type="Pfam" id="PF09380">
    <property type="entry name" value="FERM_C"/>
    <property type="match status" value="1"/>
</dbReference>
<dbReference type="SMART" id="SM00295">
    <property type="entry name" value="B41"/>
    <property type="match status" value="1"/>
</dbReference>
<dbReference type="SUPFAM" id="SSF50729">
    <property type="entry name" value="PH domain-like"/>
    <property type="match status" value="1"/>
</dbReference>
<dbReference type="SUPFAM" id="SSF47031">
    <property type="entry name" value="Second domain of FERM"/>
    <property type="match status" value="1"/>
</dbReference>
<dbReference type="SMART" id="SM01196">
    <property type="entry name" value="FERM_C"/>
    <property type="match status" value="1"/>
</dbReference>
<dbReference type="PANTHER" id="PTHR13429:SF7">
    <property type="entry name" value="FERM DOMAIN-CONTAINING PROTEIN 1"/>
    <property type="match status" value="1"/>
</dbReference>
<name>A0A8C5BP49_GADMO</name>
<dbReference type="Ensembl" id="ENSGMOT00000028655.1">
    <property type="protein sequence ID" value="ENSGMOP00000048567.1"/>
    <property type="gene ID" value="ENSGMOG00000010426.2"/>
</dbReference>
<dbReference type="InterPro" id="IPR018980">
    <property type="entry name" value="FERM_PH-like_C"/>
</dbReference>